<evidence type="ECO:0008006" key="5">
    <source>
        <dbReference type="Google" id="ProtNLM"/>
    </source>
</evidence>
<keyword evidence="2" id="KW-0812">Transmembrane</keyword>
<comment type="caution">
    <text evidence="3">The sequence shown here is derived from an EMBL/GenBank/DDBJ whole genome shotgun (WGS) entry which is preliminary data.</text>
</comment>
<feature type="transmembrane region" description="Helical" evidence="2">
    <location>
        <begin position="247"/>
        <end position="269"/>
    </location>
</feature>
<evidence type="ECO:0000313" key="4">
    <source>
        <dbReference type="Proteomes" id="UP000275385"/>
    </source>
</evidence>
<feature type="transmembrane region" description="Helical" evidence="2">
    <location>
        <begin position="217"/>
        <end position="235"/>
    </location>
</feature>
<dbReference type="GO" id="GO:0006487">
    <property type="term" value="P:protein N-linked glycosylation"/>
    <property type="evidence" value="ECO:0007669"/>
    <property type="project" value="TreeGrafter"/>
</dbReference>
<feature type="region of interest" description="Disordered" evidence="1">
    <location>
        <begin position="1"/>
        <end position="43"/>
    </location>
</feature>
<dbReference type="EMBL" id="QVQW01000021">
    <property type="protein sequence ID" value="RKU45462.1"/>
    <property type="molecule type" value="Genomic_DNA"/>
</dbReference>
<keyword evidence="4" id="KW-1185">Reference proteome</keyword>
<evidence type="ECO:0000313" key="3">
    <source>
        <dbReference type="EMBL" id="RKU45462.1"/>
    </source>
</evidence>
<gene>
    <name evidence="3" type="ORF">DL546_007817</name>
</gene>
<dbReference type="Pfam" id="PF12326">
    <property type="entry name" value="EOS1"/>
    <property type="match status" value="1"/>
</dbReference>
<accession>A0A420YC55</accession>
<organism evidence="3 4">
    <name type="scientific">Coniochaeta pulveracea</name>
    <dbReference type="NCBI Taxonomy" id="177199"/>
    <lineage>
        <taxon>Eukaryota</taxon>
        <taxon>Fungi</taxon>
        <taxon>Dikarya</taxon>
        <taxon>Ascomycota</taxon>
        <taxon>Pezizomycotina</taxon>
        <taxon>Sordariomycetes</taxon>
        <taxon>Sordariomycetidae</taxon>
        <taxon>Coniochaetales</taxon>
        <taxon>Coniochaetaceae</taxon>
        <taxon>Coniochaeta</taxon>
    </lineage>
</organism>
<reference evidence="3 4" key="1">
    <citation type="submission" date="2018-08" db="EMBL/GenBank/DDBJ databases">
        <title>Draft genome of the lignicolous fungus Coniochaeta pulveracea.</title>
        <authorList>
            <person name="Borstlap C.J."/>
            <person name="De Witt R.N."/>
            <person name="Botha A."/>
            <person name="Volschenk H."/>
        </authorList>
    </citation>
    <scope>NUCLEOTIDE SEQUENCE [LARGE SCALE GENOMIC DNA]</scope>
    <source>
        <strain evidence="3 4">CAB683</strain>
    </source>
</reference>
<keyword evidence="2" id="KW-0472">Membrane</keyword>
<keyword evidence="2" id="KW-1133">Transmembrane helix</keyword>
<name>A0A420YC55_9PEZI</name>
<dbReference type="AlphaFoldDB" id="A0A420YC55"/>
<sequence length="311" mass="34995">MPRPSSTSAQRDDQSQPPPYKRLADRRSSNPLPSSIQPFPAYPYPREPTVRSTLLQPRVAVALNLPAKWHPLLFACRLLSCLPAVWWGLPVALGLLAQAHLWYIVETGMGSCSDDSGLCLVSLSWLKGRMSGTGVEPGDEADFERRLRFTETALGIVWCFAAGYLSFFFTDCLMSRWLVNYTPQATLVRLLTINACNMYLTSWVLHLTGGLDDPRLFLPAWITIATTLTGMYHILQRKINIRKETRLSTSVFSIASFISLVALLVQLNFNRPDFPNPPLFVLGKRAGLKVIELVLRLLEHQTERKATHDEL</sequence>
<protein>
    <recommendedName>
        <fullName evidence="5">N-glycosylation protein eos1</fullName>
    </recommendedName>
</protein>
<feature type="transmembrane region" description="Helical" evidence="2">
    <location>
        <begin position="84"/>
        <end position="105"/>
    </location>
</feature>
<feature type="transmembrane region" description="Helical" evidence="2">
    <location>
        <begin position="186"/>
        <end position="205"/>
    </location>
</feature>
<evidence type="ECO:0000256" key="2">
    <source>
        <dbReference type="SAM" id="Phobius"/>
    </source>
</evidence>
<dbReference type="PANTHER" id="PTHR28147">
    <property type="entry name" value="N-GLYCOSYLATION PROTEIN EOS1"/>
    <property type="match status" value="1"/>
</dbReference>
<dbReference type="GO" id="GO:0034599">
    <property type="term" value="P:cellular response to oxidative stress"/>
    <property type="evidence" value="ECO:0007669"/>
    <property type="project" value="InterPro"/>
</dbReference>
<dbReference type="Proteomes" id="UP000275385">
    <property type="component" value="Unassembled WGS sequence"/>
</dbReference>
<feature type="transmembrane region" description="Helical" evidence="2">
    <location>
        <begin position="153"/>
        <end position="174"/>
    </location>
</feature>
<dbReference type="InterPro" id="IPR021100">
    <property type="entry name" value="N-glycosylation_EOS1"/>
</dbReference>
<dbReference type="PANTHER" id="PTHR28147:SF1">
    <property type="entry name" value="N-GLYCOSYLATION PROTEIN EOS1"/>
    <property type="match status" value="1"/>
</dbReference>
<proteinExistence type="predicted"/>
<evidence type="ECO:0000256" key="1">
    <source>
        <dbReference type="SAM" id="MobiDB-lite"/>
    </source>
</evidence>
<dbReference type="GO" id="GO:0005789">
    <property type="term" value="C:endoplasmic reticulum membrane"/>
    <property type="evidence" value="ECO:0007669"/>
    <property type="project" value="InterPro"/>
</dbReference>
<dbReference type="OrthoDB" id="2139606at2759"/>